<dbReference type="Pfam" id="PF08659">
    <property type="entry name" value="KR"/>
    <property type="match status" value="1"/>
</dbReference>
<dbReference type="CDD" id="cd08953">
    <property type="entry name" value="KR_2_SDR_x"/>
    <property type="match status" value="1"/>
</dbReference>
<comment type="caution">
    <text evidence="11">The sequence shown here is derived from an EMBL/GenBank/DDBJ whole genome shotgun (WGS) entry which is preliminary data.</text>
</comment>
<dbReference type="SMART" id="SM00822">
    <property type="entry name" value="PKS_KR"/>
    <property type="match status" value="1"/>
</dbReference>
<feature type="active site" description="Proton donor; for dehydratase activity" evidence="6">
    <location>
        <position position="838"/>
    </location>
</feature>
<evidence type="ECO:0000259" key="9">
    <source>
        <dbReference type="PROSITE" id="PS52004"/>
    </source>
</evidence>
<dbReference type="InterPro" id="IPR014030">
    <property type="entry name" value="Ketoacyl_synth_N"/>
</dbReference>
<dbReference type="SUPFAM" id="SSF53901">
    <property type="entry name" value="Thiolase-like"/>
    <property type="match status" value="1"/>
</dbReference>
<dbReference type="InterPro" id="IPR020807">
    <property type="entry name" value="PKS_DH"/>
</dbReference>
<protein>
    <submittedName>
        <fullName evidence="11">SDR family NAD(P)-dependent oxidoreductase</fullName>
    </submittedName>
</protein>
<keyword evidence="4" id="KW-0597">Phosphoprotein</keyword>
<evidence type="ECO:0000256" key="5">
    <source>
        <dbReference type="ARBA" id="ARBA00022679"/>
    </source>
</evidence>
<dbReference type="InterPro" id="IPR016039">
    <property type="entry name" value="Thiolase-like"/>
</dbReference>
<dbReference type="PROSITE" id="PS00012">
    <property type="entry name" value="PHOSPHOPANTETHEINE"/>
    <property type="match status" value="1"/>
</dbReference>
<feature type="region of interest" description="C-terminal hotdog fold" evidence="6">
    <location>
        <begin position="780"/>
        <end position="916"/>
    </location>
</feature>
<sequence>MAIDWIDLPDLQEDHKLFGETGQPMELHNRDIAIIGISGRIGHLENIADIWEFLSTGQDGIRPLSSERHQDIADYMKAKGVHAHTYNRGSYFNEIDKFDYRLFSLSPMEAGLMDPNQRIFLETAWSAIEDAGYMNRIKGSRTGIFAGFSGDFGGDYKEWVQQFAPSLKGVSTAGNIKSIIASRIAYLLDLKGPSLLVDTACSSSLVAVHLACKSLQHRECEMALVGSIKVNLCPVAEDTLREIGIQSSDFKTRTFDHQSTGTGFGEGAFAILLKPLHKALEDQDHIHAVIKGSAVNQDGMSIGVTAPNALSQEDVLLRAWEDAGVDPETVSYIEAHGTGTKLGDPIEVQAIHHAFDRHTAKRGFCAIGSIKSNVGHLDHAAGLAGLLKVVCALKHRTLPATLHFRRSNSAIHFIDSALYVNDRPQAWDAAIRRAGVSAFGLSGTNCHVVLEEPPQMAQTCSDGPGVATISALSKKGIASMIGKLDEWVRSNPAVDVENLCYTLNTGRKHFNHRLAVVFSNRLELSDKLRDLIKHGVDAGIEGCHFASYKLVGLKKKTAAAGEITEETIRGLAREADLLIQDNSELRDIGFLGALSELYIQGADIAWTSVYPANSGRILPLPTYPFDKQRVWLPSNEPHGAVPEIRRITSSVDGDIYETELNADRHWILSEHQVEESFVVPGTAYLDMIRTIMMTTEEVLANQYVRFENVLFVKPFALQRDQAKVLQILIRHKGAMKTFTVASQSLDGSWDIHAEGGVMLADPVSIPGRVDLNGMMHDANPIPLNDENLVSAKEVITGKRWDNMVGIYEKGSVVLSHLKLREELAGDLEHYAVHPALMDNAVHLSMNSGKQHLYLPWSYKAIHMYKPFPGEIYSLMSKVKENEETATFNIGIVDAEGEPVAGIEQYSMKKVYSRKAGPHSGDGKFYGVNWVSKALQGNTKSIADKVFIILLDGKGIGHALAEALHICGARIVKVRYGEAFDRLPDGTFTMRPVESDCIRLLEQFKETELGGIIHLASIAADAEWAALDGLNGSVETMIEGLFHLGRVLAKRKARVDLSLITQHANAIDKEEKAANDAIASSLIGLARVIGQENSHIVCRSLDIGSSFKIEQILPELITDHADYEVVLRDDQRRTPCLKPVLIEEASLKPDLYREGGVYVITGGLGGLGLEIARHISSGRRLRIALISRNAASVPHHLPEHPASRILNAIEQGGSEVRKYSADISDEQAVTAVLDRIRVELGPISGIFHAAGVAGDGILVRKEMSAFQEVLAPKIRGTWLLDRYTDHDPIDFTVLFSSVTSLLGGVGQGDYTCANAFMDAYAAGSANKGRRMLSIHWPPWKETGMAVNYGANHDRGLFKAIATGDALTAMDSAIASPYSRLIIGELNTAPDGEYVRFNYGINTVPVAAEAPLSSEMKEQGKPSGQTPAAVGERAVKEGRKHSRSIADDIRDAWQTVLGLPEFDDEDTFSDLGGDSIIATRLLKELNHYFPGVFDITDMFTYSSVKEMTDYVASTVQENLGPSDSQASQSNQSADPHDDIDLLLARLAEGEIAASEAEQLFRAHKRDNKQM</sequence>
<dbReference type="PROSITE" id="PS50075">
    <property type="entry name" value="CARRIER"/>
    <property type="match status" value="1"/>
</dbReference>
<dbReference type="EMBL" id="JAHZIJ010000005">
    <property type="protein sequence ID" value="MBW7475087.1"/>
    <property type="molecule type" value="Genomic_DNA"/>
</dbReference>
<comment type="pathway">
    <text evidence="2">Antibiotic biosynthesis; bacillaene biosynthesis.</text>
</comment>
<dbReference type="InterPro" id="IPR057326">
    <property type="entry name" value="KR_dom"/>
</dbReference>
<evidence type="ECO:0000256" key="7">
    <source>
        <dbReference type="SAM" id="MobiDB-lite"/>
    </source>
</evidence>
<dbReference type="Gene3D" id="1.10.1240.100">
    <property type="match status" value="1"/>
</dbReference>
<dbReference type="PANTHER" id="PTHR43775">
    <property type="entry name" value="FATTY ACID SYNTHASE"/>
    <property type="match status" value="1"/>
</dbReference>
<evidence type="ECO:0000256" key="2">
    <source>
        <dbReference type="ARBA" id="ARBA00004789"/>
    </source>
</evidence>
<evidence type="ECO:0000313" key="11">
    <source>
        <dbReference type="EMBL" id="MBW7475087.1"/>
    </source>
</evidence>
<dbReference type="Gene3D" id="3.40.47.10">
    <property type="match status" value="1"/>
</dbReference>
<feature type="domain" description="Ketosynthase family 3 (KS3)" evidence="9">
    <location>
        <begin position="29"/>
        <end position="452"/>
    </location>
</feature>
<dbReference type="InterPro" id="IPR036736">
    <property type="entry name" value="ACP-like_sf"/>
</dbReference>
<keyword evidence="3" id="KW-0596">Phosphopantetheine</keyword>
<comment type="function">
    <text evidence="1">Involved in some intermediate steps for the synthesis of the antibiotic polyketide bacillaene which is involved in secondary metabolism.</text>
</comment>
<gene>
    <name evidence="11" type="ORF">K0T92_10040</name>
</gene>
<dbReference type="InterPro" id="IPR006162">
    <property type="entry name" value="Ppantetheine_attach_site"/>
</dbReference>
<dbReference type="InterPro" id="IPR049552">
    <property type="entry name" value="PKS_DH_N"/>
</dbReference>
<dbReference type="RefSeq" id="WP_219872326.1">
    <property type="nucleotide sequence ID" value="NZ_JAHZIJ010000005.1"/>
</dbReference>
<proteinExistence type="predicted"/>
<dbReference type="Pfam" id="PF02801">
    <property type="entry name" value="Ketoacyl-synt_C"/>
    <property type="match status" value="1"/>
</dbReference>
<dbReference type="PROSITE" id="PS52019">
    <property type="entry name" value="PKS_MFAS_DH"/>
    <property type="match status" value="1"/>
</dbReference>
<name>A0ABS7D564_9BACL</name>
<dbReference type="SUPFAM" id="SSF47336">
    <property type="entry name" value="ACP-like"/>
    <property type="match status" value="1"/>
</dbReference>
<dbReference type="Pfam" id="PF21394">
    <property type="entry name" value="Beta-ketacyl_N"/>
    <property type="match status" value="1"/>
</dbReference>
<dbReference type="InterPro" id="IPR036291">
    <property type="entry name" value="NAD(P)-bd_dom_sf"/>
</dbReference>
<dbReference type="InterPro" id="IPR042104">
    <property type="entry name" value="PKS_dehydratase_sf"/>
</dbReference>
<feature type="active site" description="Proton acceptor; for dehydratase activity" evidence="6">
    <location>
        <position position="671"/>
    </location>
</feature>
<evidence type="ECO:0000259" key="10">
    <source>
        <dbReference type="PROSITE" id="PS52019"/>
    </source>
</evidence>
<feature type="domain" description="Carrier" evidence="8">
    <location>
        <begin position="1438"/>
        <end position="1513"/>
    </location>
</feature>
<dbReference type="InterPro" id="IPR013968">
    <property type="entry name" value="PKS_KR"/>
</dbReference>
<dbReference type="Pfam" id="PF00550">
    <property type="entry name" value="PP-binding"/>
    <property type="match status" value="1"/>
</dbReference>
<dbReference type="InterPro" id="IPR049900">
    <property type="entry name" value="PKS_mFAS_DH"/>
</dbReference>
<dbReference type="Pfam" id="PF14765">
    <property type="entry name" value="PS-DH"/>
    <property type="match status" value="1"/>
</dbReference>
<dbReference type="InterPro" id="IPR049551">
    <property type="entry name" value="PKS_DH_C"/>
</dbReference>
<organism evidence="11 12">
    <name type="scientific">Paenibacillus oenotherae</name>
    <dbReference type="NCBI Taxonomy" id="1435645"/>
    <lineage>
        <taxon>Bacteria</taxon>
        <taxon>Bacillati</taxon>
        <taxon>Bacillota</taxon>
        <taxon>Bacilli</taxon>
        <taxon>Bacillales</taxon>
        <taxon>Paenibacillaceae</taxon>
        <taxon>Paenibacillus</taxon>
    </lineage>
</organism>
<evidence type="ECO:0000259" key="8">
    <source>
        <dbReference type="PROSITE" id="PS50075"/>
    </source>
</evidence>
<dbReference type="InterPro" id="IPR018201">
    <property type="entry name" value="Ketoacyl_synth_AS"/>
</dbReference>
<dbReference type="InterPro" id="IPR049490">
    <property type="entry name" value="C883_1060-like_KR_N"/>
</dbReference>
<dbReference type="Pfam" id="PF21089">
    <property type="entry name" value="PKS_DH_N"/>
    <property type="match status" value="1"/>
</dbReference>
<dbReference type="InterPro" id="IPR020841">
    <property type="entry name" value="PKS_Beta-ketoAc_synthase_dom"/>
</dbReference>
<feature type="region of interest" description="N-terminal hotdog fold" evidence="6">
    <location>
        <begin position="638"/>
        <end position="764"/>
    </location>
</feature>
<keyword evidence="12" id="KW-1185">Reference proteome</keyword>
<dbReference type="Proteomes" id="UP000812277">
    <property type="component" value="Unassembled WGS sequence"/>
</dbReference>
<evidence type="ECO:0000256" key="4">
    <source>
        <dbReference type="ARBA" id="ARBA00022553"/>
    </source>
</evidence>
<dbReference type="InterPro" id="IPR014031">
    <property type="entry name" value="Ketoacyl_synth_C"/>
</dbReference>
<dbReference type="PROSITE" id="PS52004">
    <property type="entry name" value="KS3_2"/>
    <property type="match status" value="1"/>
</dbReference>
<dbReference type="Gene3D" id="3.40.50.720">
    <property type="entry name" value="NAD(P)-binding Rossmann-like Domain"/>
    <property type="match status" value="1"/>
</dbReference>
<evidence type="ECO:0000256" key="1">
    <source>
        <dbReference type="ARBA" id="ARBA00003299"/>
    </source>
</evidence>
<dbReference type="PROSITE" id="PS00606">
    <property type="entry name" value="KS3_1"/>
    <property type="match status" value="1"/>
</dbReference>
<evidence type="ECO:0000256" key="6">
    <source>
        <dbReference type="PROSITE-ProRule" id="PRU01363"/>
    </source>
</evidence>
<dbReference type="InterPro" id="IPR020806">
    <property type="entry name" value="PKS_PP-bd"/>
</dbReference>
<dbReference type="InterPro" id="IPR009081">
    <property type="entry name" value="PP-bd_ACP"/>
</dbReference>
<dbReference type="SMART" id="SM00823">
    <property type="entry name" value="PKS_PP"/>
    <property type="match status" value="1"/>
</dbReference>
<feature type="domain" description="PKS/mFAS DH" evidence="10">
    <location>
        <begin position="638"/>
        <end position="916"/>
    </location>
</feature>
<evidence type="ECO:0000256" key="3">
    <source>
        <dbReference type="ARBA" id="ARBA00022450"/>
    </source>
</evidence>
<evidence type="ECO:0000313" key="12">
    <source>
        <dbReference type="Proteomes" id="UP000812277"/>
    </source>
</evidence>
<dbReference type="SMART" id="SM00826">
    <property type="entry name" value="PKS_DH"/>
    <property type="match status" value="1"/>
</dbReference>
<feature type="region of interest" description="Disordered" evidence="7">
    <location>
        <begin position="1411"/>
        <end position="1441"/>
    </location>
</feature>
<dbReference type="Gene3D" id="3.10.129.110">
    <property type="entry name" value="Polyketide synthase dehydratase"/>
    <property type="match status" value="1"/>
</dbReference>
<dbReference type="SMART" id="SM00825">
    <property type="entry name" value="PKS_KS"/>
    <property type="match status" value="1"/>
</dbReference>
<dbReference type="SUPFAM" id="SSF51735">
    <property type="entry name" value="NAD(P)-binding Rossmann-fold domains"/>
    <property type="match status" value="2"/>
</dbReference>
<accession>A0ABS7D564</accession>
<reference evidence="11 12" key="1">
    <citation type="submission" date="2021-07" db="EMBL/GenBank/DDBJ databases">
        <title>Paenibacillus radiodurans sp. nov., isolated from the southeastern edge of Tengger Desert.</title>
        <authorList>
            <person name="Zhang G."/>
        </authorList>
    </citation>
    <scope>NUCLEOTIDE SEQUENCE [LARGE SCALE GENOMIC DNA]</scope>
    <source>
        <strain evidence="11 12">DT7-4</strain>
    </source>
</reference>
<dbReference type="Pfam" id="PF22621">
    <property type="entry name" value="CurL-like_PKS_C"/>
    <property type="match status" value="1"/>
</dbReference>
<dbReference type="PANTHER" id="PTHR43775:SF37">
    <property type="entry name" value="SI:DKEY-61P9.11"/>
    <property type="match status" value="1"/>
</dbReference>
<dbReference type="Pfam" id="PF00109">
    <property type="entry name" value="ketoacyl-synt"/>
    <property type="match status" value="1"/>
</dbReference>
<keyword evidence="5" id="KW-0808">Transferase</keyword>
<dbReference type="InterPro" id="IPR050091">
    <property type="entry name" value="PKS_NRPS_Biosynth_Enz"/>
</dbReference>
<dbReference type="Gene3D" id="1.10.1200.10">
    <property type="entry name" value="ACP-like"/>
    <property type="match status" value="1"/>
</dbReference>
<dbReference type="CDD" id="cd00833">
    <property type="entry name" value="PKS"/>
    <property type="match status" value="1"/>
</dbReference>